<dbReference type="InParanoid" id="A0A2P6NHA0"/>
<sequence>MYKKETAMVVSDRIRVLECDCIGDCEHEWQSLEKQMAFAMTSFCSAHRGARTPDHTVKSRALYRLS</sequence>
<gene>
    <name evidence="1" type="ORF">PROFUN_09314</name>
</gene>
<comment type="caution">
    <text evidence="1">The sequence shown here is derived from an EMBL/GenBank/DDBJ whole genome shotgun (WGS) entry which is preliminary data.</text>
</comment>
<name>A0A2P6NHA0_9EUKA</name>
<evidence type="ECO:0000313" key="2">
    <source>
        <dbReference type="Proteomes" id="UP000241769"/>
    </source>
</evidence>
<protein>
    <submittedName>
        <fullName evidence="1">Uncharacterized protein</fullName>
    </submittedName>
</protein>
<proteinExistence type="predicted"/>
<dbReference type="AlphaFoldDB" id="A0A2P6NHA0"/>
<reference evidence="1 2" key="1">
    <citation type="journal article" date="2018" name="Genome Biol. Evol.">
        <title>Multiple Roots of Fruiting Body Formation in Amoebozoa.</title>
        <authorList>
            <person name="Hillmann F."/>
            <person name="Forbes G."/>
            <person name="Novohradska S."/>
            <person name="Ferling I."/>
            <person name="Riege K."/>
            <person name="Groth M."/>
            <person name="Westermann M."/>
            <person name="Marz M."/>
            <person name="Spaller T."/>
            <person name="Winckler T."/>
            <person name="Schaap P."/>
            <person name="Glockner G."/>
        </authorList>
    </citation>
    <scope>NUCLEOTIDE SEQUENCE [LARGE SCALE GENOMIC DNA]</scope>
    <source>
        <strain evidence="1 2">Jena</strain>
    </source>
</reference>
<keyword evidence="2" id="KW-1185">Reference proteome</keyword>
<dbReference type="EMBL" id="MDYQ01000084">
    <property type="protein sequence ID" value="PRP83333.1"/>
    <property type="molecule type" value="Genomic_DNA"/>
</dbReference>
<evidence type="ECO:0000313" key="1">
    <source>
        <dbReference type="EMBL" id="PRP83333.1"/>
    </source>
</evidence>
<accession>A0A2P6NHA0</accession>
<dbReference type="Proteomes" id="UP000241769">
    <property type="component" value="Unassembled WGS sequence"/>
</dbReference>
<organism evidence="1 2">
    <name type="scientific">Planoprotostelium fungivorum</name>
    <dbReference type="NCBI Taxonomy" id="1890364"/>
    <lineage>
        <taxon>Eukaryota</taxon>
        <taxon>Amoebozoa</taxon>
        <taxon>Evosea</taxon>
        <taxon>Variosea</taxon>
        <taxon>Cavosteliida</taxon>
        <taxon>Cavosteliaceae</taxon>
        <taxon>Planoprotostelium</taxon>
    </lineage>
</organism>